<keyword evidence="4" id="KW-1185">Reference proteome</keyword>
<dbReference type="Gene3D" id="3.40.50.300">
    <property type="entry name" value="P-loop containing nucleotide triphosphate hydrolases"/>
    <property type="match status" value="1"/>
</dbReference>
<dbReference type="PROSITE" id="PS51419">
    <property type="entry name" value="RAB"/>
    <property type="match status" value="1"/>
</dbReference>
<dbReference type="SMART" id="SM00175">
    <property type="entry name" value="RAB"/>
    <property type="match status" value="1"/>
</dbReference>
<dbReference type="PROSITE" id="PS51421">
    <property type="entry name" value="RAS"/>
    <property type="match status" value="1"/>
</dbReference>
<dbReference type="AlphaFoldDB" id="A0AAV2ID13"/>
<name>A0AAV2ID13_LYMST</name>
<comment type="similarity">
    <text evidence="1">Belongs to the small GTPase superfamily. Rab family.</text>
</comment>
<dbReference type="Proteomes" id="UP001497497">
    <property type="component" value="Unassembled WGS sequence"/>
</dbReference>
<gene>
    <name evidence="3" type="ORF">GSLYS_00018223001</name>
</gene>
<keyword evidence="2" id="KW-0547">Nucleotide-binding</keyword>
<dbReference type="SUPFAM" id="SSF52540">
    <property type="entry name" value="P-loop containing nucleoside triphosphate hydrolases"/>
    <property type="match status" value="1"/>
</dbReference>
<dbReference type="PANTHER" id="PTHR47978">
    <property type="match status" value="1"/>
</dbReference>
<dbReference type="InterPro" id="IPR005225">
    <property type="entry name" value="Small_GTP-bd"/>
</dbReference>
<dbReference type="PROSITE" id="PS51420">
    <property type="entry name" value="RHO"/>
    <property type="match status" value="1"/>
</dbReference>
<dbReference type="CDD" id="cd00154">
    <property type="entry name" value="Rab"/>
    <property type="match status" value="1"/>
</dbReference>
<dbReference type="Pfam" id="PF00071">
    <property type="entry name" value="Ras"/>
    <property type="match status" value="1"/>
</dbReference>
<dbReference type="SMART" id="SM00173">
    <property type="entry name" value="RAS"/>
    <property type="match status" value="1"/>
</dbReference>
<comment type="caution">
    <text evidence="3">The sequence shown here is derived from an EMBL/GenBank/DDBJ whole genome shotgun (WGS) entry which is preliminary data.</text>
</comment>
<dbReference type="SMART" id="SM00176">
    <property type="entry name" value="RAN"/>
    <property type="match status" value="1"/>
</dbReference>
<dbReference type="InterPro" id="IPR027417">
    <property type="entry name" value="P-loop_NTPase"/>
</dbReference>
<proteinExistence type="inferred from homology"/>
<dbReference type="InterPro" id="IPR001806">
    <property type="entry name" value="Small_GTPase"/>
</dbReference>
<dbReference type="FunFam" id="3.40.50.300:FF:001329">
    <property type="entry name" value="Small GTP-binding protein, putative"/>
    <property type="match status" value="1"/>
</dbReference>
<evidence type="ECO:0000313" key="4">
    <source>
        <dbReference type="Proteomes" id="UP001497497"/>
    </source>
</evidence>
<dbReference type="EMBL" id="CAXITT010000641">
    <property type="protein sequence ID" value="CAL1544740.1"/>
    <property type="molecule type" value="Genomic_DNA"/>
</dbReference>
<dbReference type="NCBIfam" id="TIGR00231">
    <property type="entry name" value="small_GTP"/>
    <property type="match status" value="1"/>
</dbReference>
<reference evidence="3 4" key="1">
    <citation type="submission" date="2024-04" db="EMBL/GenBank/DDBJ databases">
        <authorList>
            <consortium name="Genoscope - CEA"/>
            <person name="William W."/>
        </authorList>
    </citation>
    <scope>NUCLEOTIDE SEQUENCE [LARGE SCALE GENOMIC DNA]</scope>
</reference>
<organism evidence="3 4">
    <name type="scientific">Lymnaea stagnalis</name>
    <name type="common">Great pond snail</name>
    <name type="synonym">Helix stagnalis</name>
    <dbReference type="NCBI Taxonomy" id="6523"/>
    <lineage>
        <taxon>Eukaryota</taxon>
        <taxon>Metazoa</taxon>
        <taxon>Spiralia</taxon>
        <taxon>Lophotrochozoa</taxon>
        <taxon>Mollusca</taxon>
        <taxon>Gastropoda</taxon>
        <taxon>Heterobranchia</taxon>
        <taxon>Euthyneura</taxon>
        <taxon>Panpulmonata</taxon>
        <taxon>Hygrophila</taxon>
        <taxon>Lymnaeoidea</taxon>
        <taxon>Lymnaeidae</taxon>
        <taxon>Lymnaea</taxon>
    </lineage>
</organism>
<protein>
    <submittedName>
        <fullName evidence="3">Uncharacterized protein</fullName>
    </submittedName>
</protein>
<evidence type="ECO:0000256" key="2">
    <source>
        <dbReference type="ARBA" id="ARBA00022741"/>
    </source>
</evidence>
<dbReference type="GO" id="GO:0003924">
    <property type="term" value="F:GTPase activity"/>
    <property type="evidence" value="ECO:0007669"/>
    <property type="project" value="InterPro"/>
</dbReference>
<sequence length="198" mass="22787">MQNRPYKILKLCVLGDLGVGKTSLSTRFVTDQFVSRYKPSYQACHFHKYLHTPDNSVYLQIWDTSGTERFRSVSPHLLRDAHGALLVYDITNMNTFTSLQQYWTQWILAHVPENFRLILVGNKLDKEALRQIDTRRAKKFATENAMLFYETSAKTGENVDLVFLDGANLLGDVLENSLEDTLELSRRQSKDLTCCSLM</sequence>
<accession>A0AAV2ID13</accession>
<dbReference type="PRINTS" id="PR00449">
    <property type="entry name" value="RASTRNSFRMNG"/>
</dbReference>
<dbReference type="GO" id="GO:0005525">
    <property type="term" value="F:GTP binding"/>
    <property type="evidence" value="ECO:0007669"/>
    <property type="project" value="InterPro"/>
</dbReference>
<evidence type="ECO:0000313" key="3">
    <source>
        <dbReference type="EMBL" id="CAL1544740.1"/>
    </source>
</evidence>
<dbReference type="SMART" id="SM00174">
    <property type="entry name" value="RHO"/>
    <property type="match status" value="1"/>
</dbReference>
<evidence type="ECO:0000256" key="1">
    <source>
        <dbReference type="ARBA" id="ARBA00006270"/>
    </source>
</evidence>